<organism evidence="2 3">
    <name type="scientific">Austropuccinia psidii MF-1</name>
    <dbReference type="NCBI Taxonomy" id="1389203"/>
    <lineage>
        <taxon>Eukaryota</taxon>
        <taxon>Fungi</taxon>
        <taxon>Dikarya</taxon>
        <taxon>Basidiomycota</taxon>
        <taxon>Pucciniomycotina</taxon>
        <taxon>Pucciniomycetes</taxon>
        <taxon>Pucciniales</taxon>
        <taxon>Sphaerophragmiaceae</taxon>
        <taxon>Austropuccinia</taxon>
    </lineage>
</organism>
<reference evidence="2" key="1">
    <citation type="submission" date="2021-03" db="EMBL/GenBank/DDBJ databases">
        <title>Draft genome sequence of rust myrtle Austropuccinia psidii MF-1, a brazilian biotype.</title>
        <authorList>
            <person name="Quecine M.C."/>
            <person name="Pachon D.M.R."/>
            <person name="Bonatelli M.L."/>
            <person name="Correr F.H."/>
            <person name="Franceschini L.M."/>
            <person name="Leite T.F."/>
            <person name="Margarido G.R.A."/>
            <person name="Almeida C.A."/>
            <person name="Ferrarezi J.A."/>
            <person name="Labate C.A."/>
        </authorList>
    </citation>
    <scope>NUCLEOTIDE SEQUENCE</scope>
    <source>
        <strain evidence="2">MF-1</strain>
    </source>
</reference>
<dbReference type="InterPro" id="IPR056924">
    <property type="entry name" value="SH3_Tf2-1"/>
</dbReference>
<dbReference type="PANTHER" id="PTHR46148">
    <property type="entry name" value="CHROMO DOMAIN-CONTAINING PROTEIN"/>
    <property type="match status" value="1"/>
</dbReference>
<name>A0A9Q3DL48_9BASI</name>
<dbReference type="Pfam" id="PF24626">
    <property type="entry name" value="SH3_Tf2-1"/>
    <property type="match status" value="1"/>
</dbReference>
<dbReference type="InterPro" id="IPR016197">
    <property type="entry name" value="Chromo-like_dom_sf"/>
</dbReference>
<dbReference type="EMBL" id="AVOT02018971">
    <property type="protein sequence ID" value="MBW0506251.1"/>
    <property type="molecule type" value="Genomic_DNA"/>
</dbReference>
<dbReference type="PANTHER" id="PTHR46148:SF52">
    <property type="entry name" value="OS04G0603800 PROTEIN"/>
    <property type="match status" value="1"/>
</dbReference>
<dbReference type="GO" id="GO:0006338">
    <property type="term" value="P:chromatin remodeling"/>
    <property type="evidence" value="ECO:0007669"/>
    <property type="project" value="UniProtKB-ARBA"/>
</dbReference>
<accession>A0A9Q3DL48</accession>
<dbReference type="AlphaFoldDB" id="A0A9Q3DL48"/>
<sequence length="217" mass="25965">MDFQSVLLVIEDPYLYHHSETNYVRSSRYQEILQLLSILKQMERQRGKSDSRTVLHTFWKLIKKLELVQKVVKEKLESEIRHFKRYADRNRTIPPDLEPGDKVWLASKNIKTTRRTKNLLKRWLRYFGVLKKIGIHAYHLKLPQKWKSIHPVFHVSLLEPVKNSTIPNQNQLPPPPVLVEEQEEWEVAQQLDSKLKRGKLWYLSEWKGFSKDSERTT</sequence>
<dbReference type="Proteomes" id="UP000765509">
    <property type="component" value="Unassembled WGS sequence"/>
</dbReference>
<evidence type="ECO:0000313" key="3">
    <source>
        <dbReference type="Proteomes" id="UP000765509"/>
    </source>
</evidence>
<evidence type="ECO:0000259" key="1">
    <source>
        <dbReference type="PROSITE" id="PS50013"/>
    </source>
</evidence>
<keyword evidence="3" id="KW-1185">Reference proteome</keyword>
<proteinExistence type="predicted"/>
<dbReference type="InterPro" id="IPR000953">
    <property type="entry name" value="Chromo/chromo_shadow_dom"/>
</dbReference>
<dbReference type="PROSITE" id="PS50013">
    <property type="entry name" value="CHROMO_2"/>
    <property type="match status" value="1"/>
</dbReference>
<feature type="domain" description="Chromo" evidence="1">
    <location>
        <begin position="185"/>
        <end position="217"/>
    </location>
</feature>
<comment type="caution">
    <text evidence="2">The sequence shown here is derived from an EMBL/GenBank/DDBJ whole genome shotgun (WGS) entry which is preliminary data.</text>
</comment>
<protein>
    <recommendedName>
        <fullName evidence="1">Chromo domain-containing protein</fullName>
    </recommendedName>
</protein>
<evidence type="ECO:0000313" key="2">
    <source>
        <dbReference type="EMBL" id="MBW0506251.1"/>
    </source>
</evidence>
<gene>
    <name evidence="2" type="ORF">O181_045966</name>
</gene>
<dbReference type="SUPFAM" id="SSF54160">
    <property type="entry name" value="Chromo domain-like"/>
    <property type="match status" value="1"/>
</dbReference>